<feature type="compositionally biased region" description="Low complexity" evidence="1">
    <location>
        <begin position="4337"/>
        <end position="4347"/>
    </location>
</feature>
<dbReference type="SMART" id="SM01216">
    <property type="entry name" value="Fmp27_WPPW"/>
    <property type="match status" value="1"/>
</dbReference>
<feature type="region of interest" description="Disordered" evidence="1">
    <location>
        <begin position="664"/>
        <end position="697"/>
    </location>
</feature>
<feature type="region of interest" description="Disordered" evidence="1">
    <location>
        <begin position="3233"/>
        <end position="3263"/>
    </location>
</feature>
<feature type="compositionally biased region" description="Polar residues" evidence="1">
    <location>
        <begin position="4428"/>
        <end position="4440"/>
    </location>
</feature>
<feature type="compositionally biased region" description="Acidic residues" evidence="1">
    <location>
        <begin position="3574"/>
        <end position="3591"/>
    </location>
</feature>
<comment type="caution">
    <text evidence="4">The sequence shown here is derived from an EMBL/GenBank/DDBJ whole genome shotgun (WGS) entry which is preliminary data.</text>
</comment>
<feature type="compositionally biased region" description="Low complexity" evidence="1">
    <location>
        <begin position="2195"/>
        <end position="2206"/>
    </location>
</feature>
<evidence type="ECO:0000313" key="4">
    <source>
        <dbReference type="EMBL" id="KAJ2786458.1"/>
    </source>
</evidence>
<feature type="compositionally biased region" description="Low complexity" evidence="1">
    <location>
        <begin position="3852"/>
        <end position="3862"/>
    </location>
</feature>
<feature type="compositionally biased region" description="Polar residues" evidence="1">
    <location>
        <begin position="87"/>
        <end position="101"/>
    </location>
</feature>
<feature type="domain" description="FMP27 WPPW motif-containing RBG unit" evidence="3">
    <location>
        <begin position="2433"/>
        <end position="3417"/>
    </location>
</feature>
<feature type="region of interest" description="Disordered" evidence="1">
    <location>
        <begin position="2183"/>
        <end position="2221"/>
    </location>
</feature>
<dbReference type="PANTHER" id="PTHR15678:SF6">
    <property type="entry name" value="BRIDGE-LIKE LIPID TRANSFER PROTEIN FAMILY MEMBER 2"/>
    <property type="match status" value="1"/>
</dbReference>
<accession>A0A9W8HR32</accession>
<feature type="region of interest" description="Disordered" evidence="1">
    <location>
        <begin position="4418"/>
        <end position="4508"/>
    </location>
</feature>
<feature type="compositionally biased region" description="Basic and acidic residues" evidence="1">
    <location>
        <begin position="3813"/>
        <end position="3822"/>
    </location>
</feature>
<protein>
    <submittedName>
        <fullName evidence="4">Protein SABRE</fullName>
    </submittedName>
</protein>
<feature type="region of interest" description="Disordered" evidence="1">
    <location>
        <begin position="2401"/>
        <end position="2427"/>
    </location>
</feature>
<feature type="compositionally biased region" description="Basic and acidic residues" evidence="1">
    <location>
        <begin position="4113"/>
        <end position="4128"/>
    </location>
</feature>
<feature type="compositionally biased region" description="Low complexity" evidence="1">
    <location>
        <begin position="4060"/>
        <end position="4073"/>
    </location>
</feature>
<feature type="compositionally biased region" description="Polar residues" evidence="1">
    <location>
        <begin position="2851"/>
        <end position="2869"/>
    </location>
</feature>
<keyword evidence="5" id="KW-1185">Reference proteome</keyword>
<dbReference type="Pfam" id="PF10344">
    <property type="entry name" value="Hobbit"/>
    <property type="match status" value="2"/>
</dbReference>
<gene>
    <name evidence="4" type="primary">FMP27</name>
    <name evidence="4" type="ORF">GGI15_001516</name>
</gene>
<feature type="region of interest" description="Disordered" evidence="1">
    <location>
        <begin position="3774"/>
        <end position="3868"/>
    </location>
</feature>
<feature type="region of interest" description="Disordered" evidence="1">
    <location>
        <begin position="2472"/>
        <end position="2520"/>
    </location>
</feature>
<dbReference type="PANTHER" id="PTHR15678">
    <property type="entry name" value="ANTIGEN MLAA-22-RELATED"/>
    <property type="match status" value="1"/>
</dbReference>
<feature type="compositionally biased region" description="Basic residues" evidence="1">
    <location>
        <begin position="1363"/>
        <end position="1372"/>
    </location>
</feature>
<feature type="compositionally biased region" description="Polar residues" evidence="1">
    <location>
        <begin position="4377"/>
        <end position="4386"/>
    </location>
</feature>
<feature type="compositionally biased region" description="Acidic residues" evidence="1">
    <location>
        <begin position="1514"/>
        <end position="1533"/>
    </location>
</feature>
<dbReference type="InterPro" id="IPR019449">
    <property type="entry name" value="FMP27_WPPW_RBG"/>
</dbReference>
<name>A0A9W8HR32_9FUNG</name>
<feature type="compositionally biased region" description="Low complexity" evidence="1">
    <location>
        <begin position="3799"/>
        <end position="3810"/>
    </location>
</feature>
<feature type="region of interest" description="Disordered" evidence="1">
    <location>
        <begin position="4012"/>
        <end position="4100"/>
    </location>
</feature>
<feature type="region of interest" description="Disordered" evidence="1">
    <location>
        <begin position="1338"/>
        <end position="1425"/>
    </location>
</feature>
<dbReference type="Proteomes" id="UP001140172">
    <property type="component" value="Unassembled WGS sequence"/>
</dbReference>
<feature type="region of interest" description="Disordered" evidence="1">
    <location>
        <begin position="265"/>
        <end position="324"/>
    </location>
</feature>
<feature type="region of interest" description="Disordered" evidence="1">
    <location>
        <begin position="74"/>
        <end position="116"/>
    </location>
</feature>
<organism evidence="4 5">
    <name type="scientific">Coemansia interrupta</name>
    <dbReference type="NCBI Taxonomy" id="1126814"/>
    <lineage>
        <taxon>Eukaryota</taxon>
        <taxon>Fungi</taxon>
        <taxon>Fungi incertae sedis</taxon>
        <taxon>Zoopagomycota</taxon>
        <taxon>Kickxellomycotina</taxon>
        <taxon>Kickxellomycetes</taxon>
        <taxon>Kickxellales</taxon>
        <taxon>Kickxellaceae</taxon>
        <taxon>Coemansia</taxon>
    </lineage>
</organism>
<evidence type="ECO:0000259" key="3">
    <source>
        <dbReference type="SMART" id="SM01216"/>
    </source>
</evidence>
<reference evidence="4" key="1">
    <citation type="submission" date="2022-07" db="EMBL/GenBank/DDBJ databases">
        <title>Phylogenomic reconstructions and comparative analyses of Kickxellomycotina fungi.</title>
        <authorList>
            <person name="Reynolds N.K."/>
            <person name="Stajich J.E."/>
            <person name="Barry K."/>
            <person name="Grigoriev I.V."/>
            <person name="Crous P."/>
            <person name="Smith M.E."/>
        </authorList>
    </citation>
    <scope>NUCLEOTIDE SEQUENCE</scope>
    <source>
        <strain evidence="4">BCRC 34489</strain>
    </source>
</reference>
<evidence type="ECO:0000313" key="5">
    <source>
        <dbReference type="Proteomes" id="UP001140172"/>
    </source>
</evidence>
<dbReference type="InterPro" id="IPR045167">
    <property type="entry name" value="Hobbit"/>
</dbReference>
<feature type="region of interest" description="Disordered" evidence="1">
    <location>
        <begin position="4368"/>
        <end position="4388"/>
    </location>
</feature>
<evidence type="ECO:0000259" key="2">
    <source>
        <dbReference type="SMART" id="SM01214"/>
    </source>
</evidence>
<feature type="compositionally biased region" description="Polar residues" evidence="1">
    <location>
        <begin position="2406"/>
        <end position="2422"/>
    </location>
</feature>
<feature type="compositionally biased region" description="Low complexity" evidence="1">
    <location>
        <begin position="265"/>
        <end position="275"/>
    </location>
</feature>
<feature type="compositionally biased region" description="Low complexity" evidence="1">
    <location>
        <begin position="4449"/>
        <end position="4463"/>
    </location>
</feature>
<feature type="region of interest" description="Disordered" evidence="1">
    <location>
        <begin position="559"/>
        <end position="579"/>
    </location>
</feature>
<feature type="region of interest" description="Disordered" evidence="1">
    <location>
        <begin position="3148"/>
        <end position="3189"/>
    </location>
</feature>
<feature type="region of interest" description="Disordered" evidence="1">
    <location>
        <begin position="1470"/>
        <end position="1539"/>
    </location>
</feature>
<feature type="compositionally biased region" description="Basic and acidic residues" evidence="1">
    <location>
        <begin position="2511"/>
        <end position="2520"/>
    </location>
</feature>
<evidence type="ECO:0000256" key="1">
    <source>
        <dbReference type="SAM" id="MobiDB-lite"/>
    </source>
</evidence>
<dbReference type="EMBL" id="JANBUM010000061">
    <property type="protein sequence ID" value="KAJ2786458.1"/>
    <property type="molecule type" value="Genomic_DNA"/>
</dbReference>
<dbReference type="SMART" id="SM01214">
    <property type="entry name" value="Fmp27_GFWDK"/>
    <property type="match status" value="1"/>
</dbReference>
<feature type="compositionally biased region" description="Polar residues" evidence="1">
    <location>
        <begin position="564"/>
        <end position="579"/>
    </location>
</feature>
<feature type="compositionally biased region" description="Polar residues" evidence="1">
    <location>
        <begin position="2819"/>
        <end position="2844"/>
    </location>
</feature>
<feature type="region of interest" description="Disordered" evidence="1">
    <location>
        <begin position="4113"/>
        <end position="4133"/>
    </location>
</feature>
<feature type="domain" description="FMP27/BLTP2/Hobbit GFWDK motif-containing RBG unit" evidence="2">
    <location>
        <begin position="1702"/>
        <end position="1936"/>
    </location>
</feature>
<feature type="region of interest" description="Disordered" evidence="1">
    <location>
        <begin position="3542"/>
        <end position="3591"/>
    </location>
</feature>
<dbReference type="OrthoDB" id="1562405at2759"/>
<dbReference type="InterPro" id="IPR019441">
    <property type="entry name" value="FMP27/BLTP2/Hobbit_GFWDK_RBG"/>
</dbReference>
<feature type="region of interest" description="Disordered" evidence="1">
    <location>
        <begin position="2780"/>
        <end position="2881"/>
    </location>
</feature>
<feature type="compositionally biased region" description="Low complexity" evidence="1">
    <location>
        <begin position="4418"/>
        <end position="4427"/>
    </location>
</feature>
<feature type="compositionally biased region" description="Polar residues" evidence="1">
    <location>
        <begin position="3825"/>
        <end position="3842"/>
    </location>
</feature>
<feature type="region of interest" description="Disordered" evidence="1">
    <location>
        <begin position="3434"/>
        <end position="3484"/>
    </location>
</feature>
<feature type="compositionally biased region" description="Basic residues" evidence="1">
    <location>
        <begin position="3241"/>
        <end position="3252"/>
    </location>
</feature>
<sequence>MLMWAESARESHASDSGWIPTDIRNSIRGIVDWLLRIFKIRHSAAGVGPDEEPLVTAAAEAAVEAASAAAEAAESSTGGPIFLGDELSSNSTSPEHMPTSQQRRRHQQRPVSQNRRDRSLKYLSSVAIEVNSIRLFPGIEGAQQHMNSRWELVKMLVMQDMLTSKTTSDGDRPHHRGPAINCQRCTIRNDVITTFWGLPKKVDQSIELGQTHVRAGMIESLIDELAIMCLVPSARTSDMPLHRLRALNSHLASVLRHYNATTDSASANTAAGTNSRPEAVVSGTDATQARHSDGSPVTATDAAATAATDTSAPSVGSIDSSQMSADEARDQVNRMFFQLHEILSKLRLEHVGIAFRVAELVFDLPLTPDTRSLVIRAPGMLRWRQRNIDVEAGYLWSAISSTLPSTVATDRLFADKMQIAGEDSNSWSQSSSQTSFVRDLDGHDLRRRSKDSTAFVRISTGTIQVIGLRTPSMTPDPRAEELVPNAPGFRLRYGTLYGEMSAFLSEDLSHHPSPQPVFSLDIVRPELTLDLHTQIAIDEARMWGSHISHRAKALRRIFADPSDSDSNGSGHTSDQTSGAGSEFVLSHRMHALVSLVFADVKAHVTVERAMYAVRPHVPLPTVLPADYSASSVSNEIIALRMRHMECHVLWNLASAAAAAAGAGVGDEADSSEDGSSADSDSFVTGADESVASSAPPVPCTPFIEAGGALMPTIQFRLSSSPISAQWETVSSAEESKPETSTRRLLLLKRGIRARGTAGLHIGPTSSKCSQIPRINANVDAEIGEVAAMLREYDFRHWLSMQPLWLVTQLVHMCNMDYKDSESPLQTLVSGGDPYALPPVEERRKILTATVHVLFDSARITMMACDNEEDVLGGIEHGTQICLSRGAVDLRANGGSLESPHAFGFRPDAGRLTVNLECQQATMFLLAAVSPQSARPEIAEQQQQQQQHKTISKDFEVSDLCGYLAYDVQEHIVLARPLFNFCRYRLEPYRSRMIMELDTTTFTGVTNVSSVYRWSVFMHHIKYWSRRKKLARRMATQMEQPSPPDDIRVRINSEMLDLHGDLVSPKFFSFDQDLVQSLGVASGGASAGNQPPQMRFRVPKVRFSILKTQQDTDNDMVIKLGGPIATMYGSSTPKGQRMRLNMQPLMSLDKCQITMQFPRKAKKQQLGAEQGVRSNGSYSKIDIAFERGAMAFGHRYNMAETIDGYTLMQKGCKRIARKSTSTCYPPLPFPEAALENKSSVKMIIAALGNPRTMTPPALRSLSNVRPPPPPTLSEPDDIPKIDFHGPEFNVMIHDDPFETALSRIYQVGLQEQRERLSRLEAFETKAKDLRIKREQEFAAQASASRKNREARLSKASAISGNSRSGHRHHRQWRQHQSQRVVGHSATFNSGSGNGNGKGTPRALRGSSTFTSSNGGGPRPSQFSAQRPTLAGAQTFTSGQLKTRQFELPPPGKAGGQLRGIVSASMQDVTAIAPDDSASNSHQSRGRSYTTASHESSSGGLRHRGSGTGTLGSNEAADDDNDDDANYDDIEENVSDSEASQFQRMREAVELEIAAARARLMEVESREWVRAIRRKMMPPPQSSECSCAGAVDTDVDEMHFGEIFDMPSTKSSSHREQECGSPDAKLPYNFVAGSWTHPSAPLGRLVMSPMWLCLETPLSLLEFEQVESYLRYLDPATPHGLKWTTLIPMHMRLKCGDIRMQLRDFPFPLFRVPDPYRPETARIASSSATSYDEFYGGIEISSSLIIAERIAHERSLRSIYVPIGPRSSESGVDLPNVGWYISKSLQFPRIFAATSIMMFSAPSDTHMSSMRSQQHKILQTRLPPLPIMSAWGASYQPVISALMQRFEAATSKSADVSPSLPWWDKLRSRNHIKWRMAVIDAPPREKLNQEQWKQQARTYLGDAYLNSSQNLSSDQIACASERGQMFFLALDGRDPYQVTQKPGSYLFTMRGGVRICLNEGIPGTDLWDNASGRGIYSVPTADATPASIDLSEFMRLRCEEFLMGVPIIIDRQSAILKSMDQQGPSGVDLTPSMEDIAGIVGIEVDAAAADSEPLTWKKAYVDLLQSINSDNSARYTFITQSVDRLYFKVMLHLSGGVRLGIGLSSYIPPDSSGLRRNHWDVQPIAPESAHATALQGITDAYAGYRSSKLHTSVSLLCPFTDSEFDPDKHSSARSQPFAELYLRSVSPSADSRDNKNSTSSRTPPKSLSPSPPPGLLHLKSPDKSVLLKPPSKWTAYDTDALVSPMHSLFVSSNKQSDKSTIGSGSRGPKAEDLFFVPFTYLASDLHSQATPAAFAANAQPTTMAVQRSSAKPQCQISASAAIIESVQRYLPLYVSRMMLPVRKGTLYPFTETSDNKLGKCLRSMRLVLDLKNVELAYSQRDFEIKELESREMGMMGYNNDATVADSVLSPTPSDTSNGASQSSPGAKVEGTVRELKARVDSFSFNLLMEQTSIKLQVGGSDRSDDAILGSEDAASATGVGGDVLSSKRHARPRSNSSDYARPADMSSSRPKKKAETNKDQAKAEAKALRWGMGDASTEIDYLDVRLTQMAFTMPLFANPQAPDVLGKSKRLNRLRFAQDALDMLSEFEQSWISSDSIRDLKELDISEAVFSNPSVACVLWSPRMVYFTQRPEWTQFGGRLDEILDSSIPGGPFPSPANDAFDVQYKAPAGGGLSAQPVPMSLDSAVASMPTAFGVSHGVGSAGGSLATQRNLGTQRTRALSDVKNVTRLNRAYTAHGGSVLPGRENIGHVNSGSVGAAPVRHRRNTSMPWLLTKNASHDGTVHDLVSSSREPPPSALASATTQQTPYQPQPDAPPSPQQSFFGNIQSVANAMQRSTTQPNVSSVWLQQQQQQPSESGSTGPSPLLQPRSSQNPPPINTMPTDVTASDISTELKTPSSAMSYKSSFHLLELARSRQRRLTTSNSRQSISLAIGGAASAHPVPEPLSNYALVDLQRQPSLALDSALSNTQTARLAPTGPDPNVIMRDSRTTQAMLLQKRKLMLGTAIQHEQASLAHLSREFERASSRHSEGFRKEMVRRAEHIYELGARRKLINRCLRFLGVDPDVAESEQMAGISEPAEDDLDFDRDTQEVEKVLATLYRHRFLIYSGYLIWTTQVRDKLMRFLYIQDCLTAIEYYLSESATKVVRTVTSAKSNASDSIANPPAGGVSATDVPEQRSRRGTMAVASGSSRHTTLHLPKILRRLKSHEKLGGSGSHSKSNEDSSGFGFLFRSKKFNQKQQQQQKKQQKKQSKKSRKTKEDYKMSKRSVGKNKFDRGLKSVWDDFVRYQPYYSVLVEFLNSQVSLRVDEKTSTTSAIAVAERVQLHRILLCNEDNVAEDTLMLGNIGGSELGQGFAAPPNDESIVKTRSLIELENVQVFTAKRDDFEHQAAYFVDCTYGSRMEGDASEPTAIWPAWIPIELLLSQGKHRARGIFDELAEADGADRQNDAGNGVDSSSESESDTGGPVSPDAYDAQPQQRTESSAKKRKHRKAWWLEDLSKYKRLMDRNNGLVVYDKANPHRIQGDSAASSGAIDSVTADVDLGGTTAGDIAGRASADRGKSSVDRSGDADAMDSVANDGDVDDSSDDDSDDIAEGGDDIIDFDEFDGVPNGVNGGGSGSQGLSHRANHFAVFLPELNMACTAEQYTAVYETVTELLVFIDPEKAAYMDHLNTILLGMDMDDLRGLLTVINATQEALRERLPVIHDWYAIQRSHVVLLREVSSTVAADIDARRQKSRAMSLLTLDRHRRALELQLRTAMDLFGAAQKQMRQQHRLEELAAAAAASASSTRAPAEQDGAPFDRGMSPSRRTAAAPSSVDRGSKAEDQHNPRSRANTAQSAGSALLSSITGGRKKPVAASLSSSSSSSSSGMRSIQSAQTTIARTIHLFISKATWHMLENDGQPLCDATLRWATLKAVTTSDQATHLLSEVHLLYVVNRLPNPMFTDLVGPYVRPKHPRPDFCVERMIRVRWSELAPVGGISIVERFEVDLFPLRLQLSHDIAQKLVNYLYPPQDSSNATAGGIANSKADMSAPESGSARNRRPTVSSISSVEGPGGAYQPSTLSPVAGSTSSMMAAATSPPAAPAPPPLSGGGSPTMFTDGQGGGRSMLVNRMMRRNVADESIRSSSVADDRQTKEPFQVSPQGASMGLLATMSGRSTPFSLFSENNSMINISQTNDNRVQVDQMKKRASSNKTFLNIKIGGSTLCISYQGKKTNNITDLRDFEFHAPRLELRNQVESYYELLMQVKKEYMSVVVQHTGALVKEKFRQLHNRKAWSKTSFGPDWEARRLLIDMDRRVDEDMAASIHGSSMSEREVFPEISPSQPPIVMVSGHDELPPDLGTLEPSSRMPSVSASVSTSRSASAWAGESPAVALAAGSGVESNDDSASIHSTTKGKAPLSKYMILDPRKLMGKRIPNVLPRNFARASESASASRSQTPAQSVPSSARFAQQGVGEGSSAPPTSPASSVASSFRPQIYSSMHLDMVSLSPTPGPRRNNMGSREHRSPSIPPQDDNNN</sequence>
<feature type="compositionally biased region" description="Polar residues" evidence="1">
    <location>
        <begin position="1475"/>
        <end position="1490"/>
    </location>
</feature>
<feature type="region of interest" description="Disordered" evidence="1">
    <location>
        <begin position="4324"/>
        <end position="4347"/>
    </location>
</feature>
<proteinExistence type="predicted"/>
<feature type="compositionally biased region" description="Basic and acidic residues" evidence="1">
    <location>
        <begin position="3550"/>
        <end position="3563"/>
    </location>
</feature>
<feature type="compositionally biased region" description="Pro residues" evidence="1">
    <location>
        <begin position="2806"/>
        <end position="2815"/>
    </location>
</feature>
<feature type="compositionally biased region" description="Low complexity" evidence="1">
    <location>
        <begin position="2796"/>
        <end position="2805"/>
    </location>
</feature>
<feature type="compositionally biased region" description="Low complexity" evidence="1">
    <location>
        <begin position="296"/>
        <end position="315"/>
    </location>
</feature>